<dbReference type="GO" id="GO:1901678">
    <property type="term" value="P:iron coordination entity transport"/>
    <property type="evidence" value="ECO:0007669"/>
    <property type="project" value="UniProtKB-ARBA"/>
</dbReference>
<protein>
    <submittedName>
        <fullName evidence="6">Iron complex transport system substrate-binding protein</fullName>
    </submittedName>
</protein>
<evidence type="ECO:0000313" key="7">
    <source>
        <dbReference type="Proteomes" id="UP000219412"/>
    </source>
</evidence>
<sequence length="308" mass="34228">MIMKIKILMLLAGVLILTGCSNFRETSVSEDGEVRRLMTDNEGEVEIPADPERMVLMRPVDVLNAHLLDADIAAVTESVRGNEFVNEHLGDVSFIGEADFEAVRGVDPDLIVLSGQHMHRAEYGEIAPVISLNYNDEFFNSYGDRVYLMQLAKMGVILGEQEQAAALTDDWMERMTEHRRALTFDPAEHEAAVLVEGAEGFFIYDEFSAYGTEIMYDLLGFDVAGDFRGLREAEPFEQHPPAAFRDLGTDYVLVNKHPDTEAGDLAAELSAALSIPEARVLVVEAEDFITNDLISLEGQARIIIEKLE</sequence>
<dbReference type="Proteomes" id="UP000219412">
    <property type="component" value="Unassembled WGS sequence"/>
</dbReference>
<dbReference type="OrthoDB" id="2387806at2"/>
<dbReference type="EMBL" id="OBQF01000002">
    <property type="protein sequence ID" value="SOC40984.1"/>
    <property type="molecule type" value="Genomic_DNA"/>
</dbReference>
<gene>
    <name evidence="6" type="ORF">SAMN05878391_1206</name>
</gene>
<evidence type="ECO:0000256" key="4">
    <source>
        <dbReference type="ARBA" id="ARBA00022729"/>
    </source>
</evidence>
<dbReference type="PROSITE" id="PS50983">
    <property type="entry name" value="FE_B12_PBP"/>
    <property type="match status" value="1"/>
</dbReference>
<evidence type="ECO:0000259" key="5">
    <source>
        <dbReference type="PROSITE" id="PS50983"/>
    </source>
</evidence>
<evidence type="ECO:0000256" key="3">
    <source>
        <dbReference type="ARBA" id="ARBA00022448"/>
    </source>
</evidence>
<evidence type="ECO:0000256" key="1">
    <source>
        <dbReference type="ARBA" id="ARBA00004196"/>
    </source>
</evidence>
<dbReference type="SUPFAM" id="SSF53807">
    <property type="entry name" value="Helical backbone' metal receptor"/>
    <property type="match status" value="1"/>
</dbReference>
<dbReference type="PANTHER" id="PTHR30532:SF1">
    <property type="entry name" value="IRON(3+)-HYDROXAMATE-BINDING PROTEIN FHUD"/>
    <property type="match status" value="1"/>
</dbReference>
<evidence type="ECO:0000313" key="6">
    <source>
        <dbReference type="EMBL" id="SOC40984.1"/>
    </source>
</evidence>
<keyword evidence="7" id="KW-1185">Reference proteome</keyword>
<comment type="similarity">
    <text evidence="2">Belongs to the bacterial solute-binding protein 8 family.</text>
</comment>
<proteinExistence type="inferred from homology"/>
<dbReference type="AlphaFoldDB" id="A0A285UGC8"/>
<dbReference type="PROSITE" id="PS51257">
    <property type="entry name" value="PROKAR_LIPOPROTEIN"/>
    <property type="match status" value="1"/>
</dbReference>
<reference evidence="7" key="1">
    <citation type="submission" date="2017-08" db="EMBL/GenBank/DDBJ databases">
        <authorList>
            <person name="Varghese N."/>
            <person name="Submissions S."/>
        </authorList>
    </citation>
    <scope>NUCLEOTIDE SEQUENCE [LARGE SCALE GENOMIC DNA]</scope>
    <source>
        <strain evidence="7">DSM 23173</strain>
    </source>
</reference>
<accession>A0A285UGC8</accession>
<dbReference type="PANTHER" id="PTHR30532">
    <property type="entry name" value="IRON III DICITRATE-BINDING PERIPLASMIC PROTEIN"/>
    <property type="match status" value="1"/>
</dbReference>
<dbReference type="InterPro" id="IPR051313">
    <property type="entry name" value="Bact_iron-sidero_bind"/>
</dbReference>
<keyword evidence="3" id="KW-0813">Transport</keyword>
<dbReference type="Gene3D" id="3.40.50.1980">
    <property type="entry name" value="Nitrogenase molybdenum iron protein domain"/>
    <property type="match status" value="2"/>
</dbReference>
<name>A0A285UGC8_9STAP</name>
<keyword evidence="4" id="KW-0732">Signal</keyword>
<evidence type="ECO:0000256" key="2">
    <source>
        <dbReference type="ARBA" id="ARBA00008814"/>
    </source>
</evidence>
<dbReference type="GO" id="GO:0030288">
    <property type="term" value="C:outer membrane-bounded periplasmic space"/>
    <property type="evidence" value="ECO:0007669"/>
    <property type="project" value="TreeGrafter"/>
</dbReference>
<organism evidence="6 7">
    <name type="scientific">Salinicoccus kekensis</name>
    <dbReference type="NCBI Taxonomy" id="714307"/>
    <lineage>
        <taxon>Bacteria</taxon>
        <taxon>Bacillati</taxon>
        <taxon>Bacillota</taxon>
        <taxon>Bacilli</taxon>
        <taxon>Bacillales</taxon>
        <taxon>Staphylococcaceae</taxon>
        <taxon>Salinicoccus</taxon>
    </lineage>
</organism>
<dbReference type="InterPro" id="IPR002491">
    <property type="entry name" value="ABC_transptr_periplasmic_BD"/>
</dbReference>
<comment type="subcellular location">
    <subcellularLocation>
        <location evidence="1">Cell envelope</location>
    </subcellularLocation>
</comment>
<dbReference type="Pfam" id="PF01497">
    <property type="entry name" value="Peripla_BP_2"/>
    <property type="match status" value="1"/>
</dbReference>
<feature type="domain" description="Fe/B12 periplasmic-binding" evidence="5">
    <location>
        <begin position="53"/>
        <end position="308"/>
    </location>
</feature>